<dbReference type="Proteomes" id="UP001293593">
    <property type="component" value="Unassembled WGS sequence"/>
</dbReference>
<evidence type="ECO:0000313" key="2">
    <source>
        <dbReference type="EMBL" id="KAK4264685.1"/>
    </source>
</evidence>
<feature type="compositionally biased region" description="Basic and acidic residues" evidence="1">
    <location>
        <begin position="343"/>
        <end position="357"/>
    </location>
</feature>
<dbReference type="Gene3D" id="3.40.50.790">
    <property type="match status" value="1"/>
</dbReference>
<gene>
    <name evidence="2" type="ORF">QN277_025827</name>
</gene>
<dbReference type="InterPro" id="IPR050257">
    <property type="entry name" value="eL8/uL1-like"/>
</dbReference>
<organism evidence="2 3">
    <name type="scientific">Acacia crassicarpa</name>
    <name type="common">northern wattle</name>
    <dbReference type="NCBI Taxonomy" id="499986"/>
    <lineage>
        <taxon>Eukaryota</taxon>
        <taxon>Viridiplantae</taxon>
        <taxon>Streptophyta</taxon>
        <taxon>Embryophyta</taxon>
        <taxon>Tracheophyta</taxon>
        <taxon>Spermatophyta</taxon>
        <taxon>Magnoliopsida</taxon>
        <taxon>eudicotyledons</taxon>
        <taxon>Gunneridae</taxon>
        <taxon>Pentapetalae</taxon>
        <taxon>rosids</taxon>
        <taxon>fabids</taxon>
        <taxon>Fabales</taxon>
        <taxon>Fabaceae</taxon>
        <taxon>Caesalpinioideae</taxon>
        <taxon>mimosoid clade</taxon>
        <taxon>Acacieae</taxon>
        <taxon>Acacia</taxon>
    </lineage>
</organism>
<protein>
    <recommendedName>
        <fullName evidence="4">Ribosomal protein L1</fullName>
    </recommendedName>
</protein>
<dbReference type="FunFam" id="3.40.50.790:FF:000012">
    <property type="entry name" value="Ribosomal protein L1p/L10e family"/>
    <property type="match status" value="1"/>
</dbReference>
<dbReference type="GO" id="GO:0003723">
    <property type="term" value="F:RNA binding"/>
    <property type="evidence" value="ECO:0007669"/>
    <property type="project" value="InterPro"/>
</dbReference>
<dbReference type="SUPFAM" id="SSF56808">
    <property type="entry name" value="Ribosomal protein L1"/>
    <property type="match status" value="1"/>
</dbReference>
<dbReference type="InterPro" id="IPR016095">
    <property type="entry name" value="Ribosomal_uL1_3-a/b-sand"/>
</dbReference>
<dbReference type="AlphaFoldDB" id="A0AAE1MH04"/>
<proteinExistence type="predicted"/>
<sequence length="417" mass="46892">MAVGIPAAASSATFEKMSPITVQQAVDALLKWKNSKSEIEKPKLFDLDDEFVYLVLTLNKLPPKSRVNAHKIPLPHSLLSEFSECCLIIDDRPKSILTKEDVQKKIKSENIPVSKVIKLSKLQSNYRPFEAKRKLCGSYHMFFADKGVIPLLPRLLGKQFFKKKKIPVPVDLKHQNWKEQIERACSSAFLFLRTGTCSVVRVAKVSMERDEIVANVAAAVSGIVELLPKGWGSVRSFHLKLLDSLALPLYQVIPDMKLKIEGVKGIEEVKEEDGDILKDEAKKDLKVVKKKGRIHEVRYMDDNVGHELSQDESGVEEDGDVEKEDDDEMTVEPLVDKKKRKGSKSDKEVFSEVNSEKKLKKASKKEDKSKKDGLSSKRKKENDLPAMDEVSGKKKKNKESGEVKVKAKKIKKAASAE</sequence>
<evidence type="ECO:0008006" key="4">
    <source>
        <dbReference type="Google" id="ProtNLM"/>
    </source>
</evidence>
<dbReference type="InterPro" id="IPR028364">
    <property type="entry name" value="Ribosomal_uL1/biogenesis"/>
</dbReference>
<feature type="region of interest" description="Disordered" evidence="1">
    <location>
        <begin position="301"/>
        <end position="417"/>
    </location>
</feature>
<feature type="compositionally biased region" description="Basic and acidic residues" evidence="1">
    <location>
        <begin position="364"/>
        <end position="383"/>
    </location>
</feature>
<dbReference type="EMBL" id="JAWXYG010000008">
    <property type="protein sequence ID" value="KAK4264685.1"/>
    <property type="molecule type" value="Genomic_DNA"/>
</dbReference>
<feature type="compositionally biased region" description="Basic residues" evidence="1">
    <location>
        <begin position="406"/>
        <end position="417"/>
    </location>
</feature>
<dbReference type="Pfam" id="PF00687">
    <property type="entry name" value="Ribosomal_L1"/>
    <property type="match status" value="1"/>
</dbReference>
<dbReference type="InterPro" id="IPR023674">
    <property type="entry name" value="Ribosomal_uL1-like"/>
</dbReference>
<keyword evidence="3" id="KW-1185">Reference proteome</keyword>
<evidence type="ECO:0000256" key="1">
    <source>
        <dbReference type="SAM" id="MobiDB-lite"/>
    </source>
</evidence>
<dbReference type="CDD" id="cd00403">
    <property type="entry name" value="Ribosomal_L1"/>
    <property type="match status" value="1"/>
</dbReference>
<name>A0AAE1MH04_9FABA</name>
<evidence type="ECO:0000313" key="3">
    <source>
        <dbReference type="Proteomes" id="UP001293593"/>
    </source>
</evidence>
<feature type="compositionally biased region" description="Acidic residues" evidence="1">
    <location>
        <begin position="313"/>
        <end position="330"/>
    </location>
</feature>
<comment type="caution">
    <text evidence="2">The sequence shown here is derived from an EMBL/GenBank/DDBJ whole genome shotgun (WGS) entry which is preliminary data.</text>
</comment>
<reference evidence="2" key="1">
    <citation type="submission" date="2023-10" db="EMBL/GenBank/DDBJ databases">
        <title>Chromosome-level genome of the transformable northern wattle, Acacia crassicarpa.</title>
        <authorList>
            <person name="Massaro I."/>
            <person name="Sinha N.R."/>
            <person name="Poethig S."/>
            <person name="Leichty A.R."/>
        </authorList>
    </citation>
    <scope>NUCLEOTIDE SEQUENCE</scope>
    <source>
        <strain evidence="2">Acra3RX</strain>
        <tissue evidence="2">Leaf</tissue>
    </source>
</reference>
<accession>A0AAE1MH04</accession>
<dbReference type="PANTHER" id="PTHR23105">
    <property type="entry name" value="RIBOSOMAL PROTEIN L7AE FAMILY MEMBER"/>
    <property type="match status" value="1"/>
</dbReference>